<feature type="compositionally biased region" description="Polar residues" evidence="1">
    <location>
        <begin position="83"/>
        <end position="95"/>
    </location>
</feature>
<accession>A0A644WX09</accession>
<protein>
    <submittedName>
        <fullName evidence="2">Uncharacterized protein</fullName>
    </submittedName>
</protein>
<feature type="region of interest" description="Disordered" evidence="1">
    <location>
        <begin position="74"/>
        <end position="95"/>
    </location>
</feature>
<proteinExistence type="predicted"/>
<dbReference type="EMBL" id="VSSQ01001242">
    <property type="protein sequence ID" value="MPM06574.1"/>
    <property type="molecule type" value="Genomic_DNA"/>
</dbReference>
<feature type="region of interest" description="Disordered" evidence="1">
    <location>
        <begin position="1"/>
        <end position="20"/>
    </location>
</feature>
<organism evidence="2">
    <name type="scientific">bioreactor metagenome</name>
    <dbReference type="NCBI Taxonomy" id="1076179"/>
    <lineage>
        <taxon>unclassified sequences</taxon>
        <taxon>metagenomes</taxon>
        <taxon>ecological metagenomes</taxon>
    </lineage>
</organism>
<sequence length="116" mass="13211">MNDQGDYGNQIRKMSQGDGVISVIKPERVGNEQQAKIEQQRKQSCSEAVQDSMVFIERIFECPNGTGRCRQELRREPACKQSGKGNKSKSCQNESEIFYSSKPQNQWYNSNKNQSA</sequence>
<dbReference type="AlphaFoldDB" id="A0A644WX09"/>
<reference evidence="2" key="1">
    <citation type="submission" date="2019-08" db="EMBL/GenBank/DDBJ databases">
        <authorList>
            <person name="Kucharzyk K."/>
            <person name="Murdoch R.W."/>
            <person name="Higgins S."/>
            <person name="Loffler F."/>
        </authorList>
    </citation>
    <scope>NUCLEOTIDE SEQUENCE</scope>
</reference>
<comment type="caution">
    <text evidence="2">The sequence shown here is derived from an EMBL/GenBank/DDBJ whole genome shotgun (WGS) entry which is preliminary data.</text>
</comment>
<evidence type="ECO:0000313" key="2">
    <source>
        <dbReference type="EMBL" id="MPM06574.1"/>
    </source>
</evidence>
<evidence type="ECO:0000256" key="1">
    <source>
        <dbReference type="SAM" id="MobiDB-lite"/>
    </source>
</evidence>
<gene>
    <name evidence="2" type="ORF">SDC9_52875</name>
</gene>
<name>A0A644WX09_9ZZZZ</name>